<dbReference type="EMBL" id="BGPR01079765">
    <property type="protein sequence ID" value="GBL75871.1"/>
    <property type="molecule type" value="Genomic_DNA"/>
</dbReference>
<protein>
    <submittedName>
        <fullName evidence="1">Uncharacterized protein</fullName>
    </submittedName>
</protein>
<comment type="caution">
    <text evidence="1">The sequence shown here is derived from an EMBL/GenBank/DDBJ whole genome shotgun (WGS) entry which is preliminary data.</text>
</comment>
<gene>
    <name evidence="1" type="ORF">AVEN_121570_1</name>
</gene>
<sequence>SFKTVVRPTLSVWEETTRIRLSQPGWSFSPPPHSCYKPSLKANGNGLWLERIIGPPTALISYAISEPRLPSKEGNRLRPAFAAVKKKFLDRPGRIFTNPTLIELRQEIGQYDWLAFPRADDVILCSRTEIITKQAIECGL</sequence>
<accession>A0A4Y2A7Q8</accession>
<evidence type="ECO:0000313" key="1">
    <source>
        <dbReference type="EMBL" id="GBL75871.1"/>
    </source>
</evidence>
<reference evidence="1 2" key="1">
    <citation type="journal article" date="2019" name="Sci. Rep.">
        <title>Orb-weaving spider Araneus ventricosus genome elucidates the spidroin gene catalogue.</title>
        <authorList>
            <person name="Kono N."/>
            <person name="Nakamura H."/>
            <person name="Ohtoshi R."/>
            <person name="Moran D.A.P."/>
            <person name="Shinohara A."/>
            <person name="Yoshida Y."/>
            <person name="Fujiwara M."/>
            <person name="Mori M."/>
            <person name="Tomita M."/>
            <person name="Arakawa K."/>
        </authorList>
    </citation>
    <scope>NUCLEOTIDE SEQUENCE [LARGE SCALE GENOMIC DNA]</scope>
</reference>
<feature type="non-terminal residue" evidence="1">
    <location>
        <position position="1"/>
    </location>
</feature>
<name>A0A4Y2A7Q8_ARAVE</name>
<dbReference type="AlphaFoldDB" id="A0A4Y2A7Q8"/>
<proteinExistence type="predicted"/>
<keyword evidence="2" id="KW-1185">Reference proteome</keyword>
<evidence type="ECO:0000313" key="2">
    <source>
        <dbReference type="Proteomes" id="UP000499080"/>
    </source>
</evidence>
<organism evidence="1 2">
    <name type="scientific">Araneus ventricosus</name>
    <name type="common">Orbweaver spider</name>
    <name type="synonym">Epeira ventricosa</name>
    <dbReference type="NCBI Taxonomy" id="182803"/>
    <lineage>
        <taxon>Eukaryota</taxon>
        <taxon>Metazoa</taxon>
        <taxon>Ecdysozoa</taxon>
        <taxon>Arthropoda</taxon>
        <taxon>Chelicerata</taxon>
        <taxon>Arachnida</taxon>
        <taxon>Araneae</taxon>
        <taxon>Araneomorphae</taxon>
        <taxon>Entelegynae</taxon>
        <taxon>Araneoidea</taxon>
        <taxon>Araneidae</taxon>
        <taxon>Araneus</taxon>
    </lineage>
</organism>
<dbReference type="Proteomes" id="UP000499080">
    <property type="component" value="Unassembled WGS sequence"/>
</dbReference>